<feature type="chain" id="PRO_5042021547" description="Peptidase A2 domain-containing protein" evidence="1">
    <location>
        <begin position="20"/>
        <end position="399"/>
    </location>
</feature>
<protein>
    <recommendedName>
        <fullName evidence="4">Peptidase A2 domain-containing protein</fullName>
    </recommendedName>
</protein>
<dbReference type="Proteomes" id="UP001054902">
    <property type="component" value="Unassembled WGS sequence"/>
</dbReference>
<organism evidence="2 3">
    <name type="scientific">Chaetoceros tenuissimus</name>
    <dbReference type="NCBI Taxonomy" id="426638"/>
    <lineage>
        <taxon>Eukaryota</taxon>
        <taxon>Sar</taxon>
        <taxon>Stramenopiles</taxon>
        <taxon>Ochrophyta</taxon>
        <taxon>Bacillariophyta</taxon>
        <taxon>Coscinodiscophyceae</taxon>
        <taxon>Chaetocerotophycidae</taxon>
        <taxon>Chaetocerotales</taxon>
        <taxon>Chaetocerotaceae</taxon>
        <taxon>Chaetoceros</taxon>
    </lineage>
</organism>
<sequence>MKLSLIGLVPFLLSGDVCSFTITRSNRNALMRKDYQLFADTDEIGEVSARQEDLDNEEESTSVTSFLKFIGPYPCLPLRFPNLATSSQRERNVTGISLDFVIDTAANTNTINGQVAQELSLESVGQALPGYGASGALPGAETYLLGDATLDMPMKDLFMTNLTASALPVSNPAAAGLLGVAFLNCFQGGVKFEWGGGIDGREPFITFYGQEDDVKDQIRSKTKVDIEVLDNILLPTVKLNVNGVSIPALIDTGSPVTVLNEAAAALVDLKTVELDYEKEEKREEGVFANLNPFKKATENFKKAQALSQAVQKGDVLLLMGGDGEQIELKRSDKKVSLELGNKECEKAVFPSSYVYVGDLPGLKAMEGEVKDSPAAILGMDVIKRRETMIYRGQQNAIYF</sequence>
<reference evidence="2 3" key="1">
    <citation type="journal article" date="2021" name="Sci. Rep.">
        <title>The genome of the diatom Chaetoceros tenuissimus carries an ancient integrated fragment of an extant virus.</title>
        <authorList>
            <person name="Hongo Y."/>
            <person name="Kimura K."/>
            <person name="Takaki Y."/>
            <person name="Yoshida Y."/>
            <person name="Baba S."/>
            <person name="Kobayashi G."/>
            <person name="Nagasaki K."/>
            <person name="Hano T."/>
            <person name="Tomaru Y."/>
        </authorList>
    </citation>
    <scope>NUCLEOTIDE SEQUENCE [LARGE SCALE GENOMIC DNA]</scope>
    <source>
        <strain evidence="2 3">NIES-3715</strain>
    </source>
</reference>
<dbReference type="InterPro" id="IPR001969">
    <property type="entry name" value="Aspartic_peptidase_AS"/>
</dbReference>
<dbReference type="InterPro" id="IPR021109">
    <property type="entry name" value="Peptidase_aspartic_dom_sf"/>
</dbReference>
<proteinExistence type="predicted"/>
<evidence type="ECO:0008006" key="4">
    <source>
        <dbReference type="Google" id="ProtNLM"/>
    </source>
</evidence>
<dbReference type="GO" id="GO:0006508">
    <property type="term" value="P:proteolysis"/>
    <property type="evidence" value="ECO:0007669"/>
    <property type="project" value="InterPro"/>
</dbReference>
<keyword evidence="3" id="KW-1185">Reference proteome</keyword>
<gene>
    <name evidence="2" type="ORF">CTEN210_17271</name>
</gene>
<dbReference type="EMBL" id="BLLK01000069">
    <property type="protein sequence ID" value="GFH60795.1"/>
    <property type="molecule type" value="Genomic_DNA"/>
</dbReference>
<dbReference type="SUPFAM" id="SSF50630">
    <property type="entry name" value="Acid proteases"/>
    <property type="match status" value="1"/>
</dbReference>
<evidence type="ECO:0000313" key="2">
    <source>
        <dbReference type="EMBL" id="GFH60795.1"/>
    </source>
</evidence>
<dbReference type="Gene3D" id="2.40.70.10">
    <property type="entry name" value="Acid Proteases"/>
    <property type="match status" value="2"/>
</dbReference>
<evidence type="ECO:0000256" key="1">
    <source>
        <dbReference type="SAM" id="SignalP"/>
    </source>
</evidence>
<dbReference type="AlphaFoldDB" id="A0AAD3DCF7"/>
<keyword evidence="1" id="KW-0732">Signal</keyword>
<comment type="caution">
    <text evidence="2">The sequence shown here is derived from an EMBL/GenBank/DDBJ whole genome shotgun (WGS) entry which is preliminary data.</text>
</comment>
<evidence type="ECO:0000313" key="3">
    <source>
        <dbReference type="Proteomes" id="UP001054902"/>
    </source>
</evidence>
<feature type="signal peptide" evidence="1">
    <location>
        <begin position="1"/>
        <end position="19"/>
    </location>
</feature>
<dbReference type="PROSITE" id="PS00141">
    <property type="entry name" value="ASP_PROTEASE"/>
    <property type="match status" value="1"/>
</dbReference>
<name>A0AAD3DCF7_9STRA</name>
<dbReference type="GO" id="GO:0004190">
    <property type="term" value="F:aspartic-type endopeptidase activity"/>
    <property type="evidence" value="ECO:0007669"/>
    <property type="project" value="InterPro"/>
</dbReference>
<accession>A0AAD3DCF7</accession>